<dbReference type="Proteomes" id="UP001590951">
    <property type="component" value="Unassembled WGS sequence"/>
</dbReference>
<name>A0ABR4BDG5_9LECA</name>
<evidence type="ECO:0000313" key="2">
    <source>
        <dbReference type="EMBL" id="KAL2055888.1"/>
    </source>
</evidence>
<accession>A0ABR4BDG5</accession>
<reference evidence="2 3" key="1">
    <citation type="submission" date="2024-09" db="EMBL/GenBank/DDBJ databases">
        <title>Rethinking Asexuality: The Enigmatic Case of Functional Sexual Genes in Lepraria (Stereocaulaceae).</title>
        <authorList>
            <person name="Doellman M."/>
            <person name="Sun Y."/>
            <person name="Barcenas-Pena A."/>
            <person name="Lumbsch H.T."/>
            <person name="Grewe F."/>
        </authorList>
    </citation>
    <scope>NUCLEOTIDE SEQUENCE [LARGE SCALE GENOMIC DNA]</scope>
    <source>
        <strain evidence="2 3">Grewe 0041</strain>
    </source>
</reference>
<proteinExistence type="predicted"/>
<sequence length="124" mass="13878">MVGVQEVDPFRADDGTTVQGHGLSLQLCDFAPRTCFTNVAQNTQSMTVVRITCTQLSSFLHDAETRDEIKRAQQGAQIGLPPNCRKRRRETAPPEALSPRKEAKFAKCEAEERARSEAQDTSWR</sequence>
<protein>
    <submittedName>
        <fullName evidence="2">Uncharacterized protein</fullName>
    </submittedName>
</protein>
<gene>
    <name evidence="2" type="ORF">ABVK25_003530</name>
</gene>
<evidence type="ECO:0000313" key="3">
    <source>
        <dbReference type="Proteomes" id="UP001590951"/>
    </source>
</evidence>
<keyword evidence="3" id="KW-1185">Reference proteome</keyword>
<evidence type="ECO:0000256" key="1">
    <source>
        <dbReference type="SAM" id="MobiDB-lite"/>
    </source>
</evidence>
<dbReference type="EMBL" id="JBHFEH010000009">
    <property type="protein sequence ID" value="KAL2055888.1"/>
    <property type="molecule type" value="Genomic_DNA"/>
</dbReference>
<comment type="caution">
    <text evidence="2">The sequence shown here is derived from an EMBL/GenBank/DDBJ whole genome shotgun (WGS) entry which is preliminary data.</text>
</comment>
<organism evidence="2 3">
    <name type="scientific">Lepraria finkii</name>
    <dbReference type="NCBI Taxonomy" id="1340010"/>
    <lineage>
        <taxon>Eukaryota</taxon>
        <taxon>Fungi</taxon>
        <taxon>Dikarya</taxon>
        <taxon>Ascomycota</taxon>
        <taxon>Pezizomycotina</taxon>
        <taxon>Lecanoromycetes</taxon>
        <taxon>OSLEUM clade</taxon>
        <taxon>Lecanoromycetidae</taxon>
        <taxon>Lecanorales</taxon>
        <taxon>Lecanorineae</taxon>
        <taxon>Stereocaulaceae</taxon>
        <taxon>Lepraria</taxon>
    </lineage>
</organism>
<feature type="compositionally biased region" description="Basic and acidic residues" evidence="1">
    <location>
        <begin position="98"/>
        <end position="124"/>
    </location>
</feature>
<feature type="region of interest" description="Disordered" evidence="1">
    <location>
        <begin position="72"/>
        <end position="124"/>
    </location>
</feature>